<feature type="compositionally biased region" description="Polar residues" evidence="2">
    <location>
        <begin position="40"/>
        <end position="74"/>
    </location>
</feature>
<gene>
    <name evidence="4" type="primary">Contig14262.g15187</name>
    <name evidence="4" type="ORF">STYLEM_13603</name>
</gene>
<dbReference type="OrthoDB" id="5590282at2759"/>
<dbReference type="SUPFAM" id="SSF47954">
    <property type="entry name" value="Cyclin-like"/>
    <property type="match status" value="1"/>
</dbReference>
<organism evidence="4 5">
    <name type="scientific">Stylonychia lemnae</name>
    <name type="common">Ciliate</name>
    <dbReference type="NCBI Taxonomy" id="5949"/>
    <lineage>
        <taxon>Eukaryota</taxon>
        <taxon>Sar</taxon>
        <taxon>Alveolata</taxon>
        <taxon>Ciliophora</taxon>
        <taxon>Intramacronucleata</taxon>
        <taxon>Spirotrichea</taxon>
        <taxon>Stichotrichia</taxon>
        <taxon>Sporadotrichida</taxon>
        <taxon>Oxytrichidae</taxon>
        <taxon>Stylonychinae</taxon>
        <taxon>Stylonychia</taxon>
    </lineage>
</organism>
<sequence>MKISLNNTSQYLQLDIPELSTGMHTSTNKMTQGTFFSKRNSRVTNNASSLSRKNVTSQQTALNTPSQISQSQKKSYLKNHNKDSADSNSFSTNQLPVIQNKKTSTFKLFKNESKLSYNPEINGINNKDGKLFHNKHRTTECQLTGLQRNELQSFSRIISRMSHSPPEPKEPQCLEQITIRTLDQITLSKEVYAYSYFEKQYTQLGTSTFDKLKFVPFNKSNVKLPNFLSLHSIKDDHRGRMIDWMIQVFRVLKVNNAQTFFLAASLMDRYFESQQQLGRVLDKGDLHLIGLVTILISSKYEDIYPIRMQQILKDAGHNKFQQSEILDQERDLLQSLQFKVQSNNIYEESSLILKRLIFDSKKSPLNKADHENLMNYLLFVCQIVLHSMDFMLEKQEVLCPAIVYVTVKYLKRLYQNTITHQLETKHRMTIQEIKQTSQFVQVKCLLKCLKTQYIHHQDFEFNIKQVHQRIIDYFSKFKVKNYKNLEKNFGQYLTDESISIFNKVNKN</sequence>
<dbReference type="EMBL" id="CCKQ01012907">
    <property type="protein sequence ID" value="CDW84539.1"/>
    <property type="molecule type" value="Genomic_DNA"/>
</dbReference>
<evidence type="ECO:0000313" key="4">
    <source>
        <dbReference type="EMBL" id="CDW84539.1"/>
    </source>
</evidence>
<name>A0A078AQQ2_STYLE</name>
<proteinExistence type="inferred from homology"/>
<reference evidence="4 5" key="1">
    <citation type="submission" date="2014-06" db="EMBL/GenBank/DDBJ databases">
        <authorList>
            <person name="Swart Estienne"/>
        </authorList>
    </citation>
    <scope>NUCLEOTIDE SEQUENCE [LARGE SCALE GENOMIC DNA]</scope>
    <source>
        <strain evidence="4 5">130c</strain>
    </source>
</reference>
<evidence type="ECO:0000256" key="1">
    <source>
        <dbReference type="RuleBase" id="RU000383"/>
    </source>
</evidence>
<accession>A0A078AQQ2</accession>
<dbReference type="OMA" id="YQNTITH"/>
<protein>
    <submittedName>
        <fullName evidence="4">N-terminal domain containing protein</fullName>
    </submittedName>
</protein>
<evidence type="ECO:0000259" key="3">
    <source>
        <dbReference type="SMART" id="SM00385"/>
    </source>
</evidence>
<feature type="region of interest" description="Disordered" evidence="2">
    <location>
        <begin position="40"/>
        <end position="95"/>
    </location>
</feature>
<dbReference type="PANTHER" id="PTHR10177">
    <property type="entry name" value="CYCLINS"/>
    <property type="match status" value="1"/>
</dbReference>
<dbReference type="Pfam" id="PF00134">
    <property type="entry name" value="Cyclin_N"/>
    <property type="match status" value="1"/>
</dbReference>
<dbReference type="InterPro" id="IPR006671">
    <property type="entry name" value="Cyclin_N"/>
</dbReference>
<evidence type="ECO:0000313" key="5">
    <source>
        <dbReference type="Proteomes" id="UP000039865"/>
    </source>
</evidence>
<dbReference type="SMART" id="SM00385">
    <property type="entry name" value="CYCLIN"/>
    <property type="match status" value="1"/>
</dbReference>
<comment type="similarity">
    <text evidence="1">Belongs to the cyclin family.</text>
</comment>
<dbReference type="InterPro" id="IPR036915">
    <property type="entry name" value="Cyclin-like_sf"/>
</dbReference>
<dbReference type="InParanoid" id="A0A078AQQ2"/>
<dbReference type="AlphaFoldDB" id="A0A078AQQ2"/>
<keyword evidence="5" id="KW-1185">Reference proteome</keyword>
<dbReference type="InterPro" id="IPR039361">
    <property type="entry name" value="Cyclin"/>
</dbReference>
<keyword evidence="1" id="KW-0195">Cyclin</keyword>
<dbReference type="FunFam" id="1.10.472.10:FF:000089">
    <property type="entry name" value="Cyclin, N-terminal domain containing protein"/>
    <property type="match status" value="1"/>
</dbReference>
<feature type="compositionally biased region" description="Polar residues" evidence="2">
    <location>
        <begin position="86"/>
        <end position="95"/>
    </location>
</feature>
<evidence type="ECO:0000256" key="2">
    <source>
        <dbReference type="SAM" id="MobiDB-lite"/>
    </source>
</evidence>
<dbReference type="Gene3D" id="1.10.472.10">
    <property type="entry name" value="Cyclin-like"/>
    <property type="match status" value="2"/>
</dbReference>
<feature type="domain" description="Cyclin-like" evidence="3">
    <location>
        <begin position="243"/>
        <end position="334"/>
    </location>
</feature>
<dbReference type="Proteomes" id="UP000039865">
    <property type="component" value="Unassembled WGS sequence"/>
</dbReference>
<dbReference type="InterPro" id="IPR013763">
    <property type="entry name" value="Cyclin-like_dom"/>
</dbReference>